<dbReference type="CDD" id="cd14014">
    <property type="entry name" value="STKc_PknB_like"/>
    <property type="match status" value="1"/>
</dbReference>
<keyword evidence="5" id="KW-0812">Transmembrane</keyword>
<dbReference type="Gene3D" id="1.10.510.10">
    <property type="entry name" value="Transferase(Phosphotransferase) domain 1"/>
    <property type="match status" value="1"/>
</dbReference>
<keyword evidence="2" id="KW-0547">Nucleotide-binding</keyword>
<dbReference type="Gene3D" id="3.30.450.20">
    <property type="entry name" value="PAS domain"/>
    <property type="match status" value="1"/>
</dbReference>
<proteinExistence type="predicted"/>
<dbReference type="GO" id="GO:0004674">
    <property type="term" value="F:protein serine/threonine kinase activity"/>
    <property type="evidence" value="ECO:0007669"/>
    <property type="project" value="UniProtKB-EC"/>
</dbReference>
<dbReference type="Proteomes" id="UP000315010">
    <property type="component" value="Unassembled WGS sequence"/>
</dbReference>
<keyword evidence="1 7" id="KW-0808">Transferase</keyword>
<name>A0A5C5ZC38_9BACT</name>
<organism evidence="7 8">
    <name type="scientific">Novipirellula herctigrandis</name>
    <dbReference type="NCBI Taxonomy" id="2527986"/>
    <lineage>
        <taxon>Bacteria</taxon>
        <taxon>Pseudomonadati</taxon>
        <taxon>Planctomycetota</taxon>
        <taxon>Planctomycetia</taxon>
        <taxon>Pirellulales</taxon>
        <taxon>Pirellulaceae</taxon>
        <taxon>Novipirellula</taxon>
    </lineage>
</organism>
<comment type="caution">
    <text evidence="7">The sequence shown here is derived from an EMBL/GenBank/DDBJ whole genome shotgun (WGS) entry which is preliminary data.</text>
</comment>
<dbReference type="InterPro" id="IPR029151">
    <property type="entry name" value="Sensor-like_sf"/>
</dbReference>
<gene>
    <name evidence="7" type="primary">prkC_11</name>
    <name evidence="7" type="ORF">CA13_61900</name>
</gene>
<dbReference type="SMART" id="SM00220">
    <property type="entry name" value="S_TKc"/>
    <property type="match status" value="1"/>
</dbReference>
<evidence type="ECO:0000259" key="6">
    <source>
        <dbReference type="PROSITE" id="PS50011"/>
    </source>
</evidence>
<feature type="transmembrane region" description="Helical" evidence="5">
    <location>
        <begin position="490"/>
        <end position="511"/>
    </location>
</feature>
<dbReference type="EC" id="2.7.11.1" evidence="7"/>
<keyword evidence="5" id="KW-1133">Transmembrane helix</keyword>
<feature type="domain" description="Protein kinase" evidence="6">
    <location>
        <begin position="170"/>
        <end position="465"/>
    </location>
</feature>
<evidence type="ECO:0000313" key="8">
    <source>
        <dbReference type="Proteomes" id="UP000315010"/>
    </source>
</evidence>
<accession>A0A5C5ZC38</accession>
<dbReference type="AlphaFoldDB" id="A0A5C5ZC38"/>
<dbReference type="EMBL" id="SJPJ01000001">
    <property type="protein sequence ID" value="TWT84710.1"/>
    <property type="molecule type" value="Genomic_DNA"/>
</dbReference>
<evidence type="ECO:0000256" key="5">
    <source>
        <dbReference type="SAM" id="Phobius"/>
    </source>
</evidence>
<evidence type="ECO:0000256" key="1">
    <source>
        <dbReference type="ARBA" id="ARBA00022679"/>
    </source>
</evidence>
<dbReference type="Pfam" id="PF00069">
    <property type="entry name" value="Pkinase"/>
    <property type="match status" value="1"/>
</dbReference>
<dbReference type="InterPro" id="IPR000719">
    <property type="entry name" value="Prot_kinase_dom"/>
</dbReference>
<dbReference type="PROSITE" id="PS00108">
    <property type="entry name" value="PROTEIN_KINASE_ST"/>
    <property type="match status" value="1"/>
</dbReference>
<evidence type="ECO:0000256" key="3">
    <source>
        <dbReference type="ARBA" id="ARBA00022777"/>
    </source>
</evidence>
<dbReference type="PANTHER" id="PTHR43289:SF6">
    <property type="entry name" value="SERINE_THREONINE-PROTEIN KINASE NEKL-3"/>
    <property type="match status" value="1"/>
</dbReference>
<dbReference type="SUPFAM" id="SSF103190">
    <property type="entry name" value="Sensory domain-like"/>
    <property type="match status" value="1"/>
</dbReference>
<dbReference type="Gene3D" id="3.30.200.20">
    <property type="entry name" value="Phosphorylase Kinase, domain 1"/>
    <property type="match status" value="1"/>
</dbReference>
<dbReference type="SUPFAM" id="SSF56112">
    <property type="entry name" value="Protein kinase-like (PK-like)"/>
    <property type="match status" value="1"/>
</dbReference>
<dbReference type="InterPro" id="IPR011009">
    <property type="entry name" value="Kinase-like_dom_sf"/>
</dbReference>
<sequence>MLHLNEGATARNSCSYDLAMNDVANQSPDNKDTGFAETRLHDSGDAFSQQEYDIALIAEILEFGSVSERQMANAMSDWSIHGSISLAKHIESQGLLPPEQIANLTQRVEGRIERARKSAANDSLAPAANESLFLATIERLDRTGRVSKLLGITVAASVNAEDSRDSDVRYQIVRKLGQGGLGRVWLARDLSLNRYVALKEISHPSKATDAIVDRFKYEAEITGRLEHPGIVPVYHLGKDESGRDFYTMRFLGKKTLQDSIAEYHERWDEGDHDPMLLRHLLNAFVNICHAMGHAHSRKVIHRDLKPENIVIDNFGQVIVIDWGLAKVLDDTAVESLGDAMASGDGNRTGEGQVLGTPLYMSPEQAAGRLDEVDSRTDIYGLGSILFAIITGYAPHEQTQKSAVDSGVGARGMISVIAGGNTPSARDIHPAADPILEAICAKAMARRRYARYQQAPELAEEVQRWMAGESVTAYQETAFQRGRRWISRHQGLTQALVAMIMIVLVVLTLLGMSARQNYLDVQESQFTQMEGDVREIEIQLRGLAGELAKDARFISALPPVQGVIGARGGVEGDDEEVWRARLESIYTSLLRSNPEYLALSYIAKNQDGTEEIVRVERNPADPSFVTTLPTGRLHTSETDPLMDEVALREPGDVKMTLDPRPRFANSTDLVERLVVATPVYSDVAGDCFGMSLIESDIARQIEEILLGLGGVECEVYVADGEGGRLWASASPTAGVQLATSGQVISGLPSEIVEQMSEQGKLFETKKDNEYLCKRFYVDPAGRGVMIFARLPANE</sequence>
<keyword evidence="4" id="KW-0067">ATP-binding</keyword>
<keyword evidence="8" id="KW-1185">Reference proteome</keyword>
<dbReference type="GO" id="GO:0005524">
    <property type="term" value="F:ATP binding"/>
    <property type="evidence" value="ECO:0007669"/>
    <property type="project" value="UniProtKB-KW"/>
</dbReference>
<dbReference type="RefSeq" id="WP_419194958.1">
    <property type="nucleotide sequence ID" value="NZ_SJPJ01000001.1"/>
</dbReference>
<reference evidence="7 8" key="1">
    <citation type="submission" date="2019-02" db="EMBL/GenBank/DDBJ databases">
        <title>Deep-cultivation of Planctomycetes and their phenomic and genomic characterization uncovers novel biology.</title>
        <authorList>
            <person name="Wiegand S."/>
            <person name="Jogler M."/>
            <person name="Boedeker C."/>
            <person name="Pinto D."/>
            <person name="Vollmers J."/>
            <person name="Rivas-Marin E."/>
            <person name="Kohn T."/>
            <person name="Peeters S.H."/>
            <person name="Heuer A."/>
            <person name="Rast P."/>
            <person name="Oberbeckmann S."/>
            <person name="Bunk B."/>
            <person name="Jeske O."/>
            <person name="Meyerdierks A."/>
            <person name="Storesund J.E."/>
            <person name="Kallscheuer N."/>
            <person name="Luecker S."/>
            <person name="Lage O.M."/>
            <person name="Pohl T."/>
            <person name="Merkel B.J."/>
            <person name="Hornburger P."/>
            <person name="Mueller R.-W."/>
            <person name="Bruemmer F."/>
            <person name="Labrenz M."/>
            <person name="Spormann A.M."/>
            <person name="Op Den Camp H."/>
            <person name="Overmann J."/>
            <person name="Amann R."/>
            <person name="Jetten M.S.M."/>
            <person name="Mascher T."/>
            <person name="Medema M.H."/>
            <person name="Devos D.P."/>
            <person name="Kaster A.-K."/>
            <person name="Ovreas L."/>
            <person name="Rohde M."/>
            <person name="Galperin M.Y."/>
            <person name="Jogler C."/>
        </authorList>
    </citation>
    <scope>NUCLEOTIDE SEQUENCE [LARGE SCALE GENOMIC DNA]</scope>
    <source>
        <strain evidence="7 8">CA13</strain>
    </source>
</reference>
<evidence type="ECO:0000313" key="7">
    <source>
        <dbReference type="EMBL" id="TWT84710.1"/>
    </source>
</evidence>
<dbReference type="PANTHER" id="PTHR43289">
    <property type="entry name" value="MITOGEN-ACTIVATED PROTEIN KINASE KINASE KINASE 20-RELATED"/>
    <property type="match status" value="1"/>
</dbReference>
<keyword evidence="5" id="KW-0472">Membrane</keyword>
<evidence type="ECO:0000256" key="4">
    <source>
        <dbReference type="ARBA" id="ARBA00022840"/>
    </source>
</evidence>
<protein>
    <submittedName>
        <fullName evidence="7">Serine/threonine-protein kinase PrkC</fullName>
        <ecNumber evidence="7">2.7.11.1</ecNumber>
    </submittedName>
</protein>
<evidence type="ECO:0000256" key="2">
    <source>
        <dbReference type="ARBA" id="ARBA00022741"/>
    </source>
</evidence>
<dbReference type="InterPro" id="IPR008271">
    <property type="entry name" value="Ser/Thr_kinase_AS"/>
</dbReference>
<keyword evidence="3 7" id="KW-0418">Kinase</keyword>
<dbReference type="PROSITE" id="PS50011">
    <property type="entry name" value="PROTEIN_KINASE_DOM"/>
    <property type="match status" value="1"/>
</dbReference>